<dbReference type="PANTHER" id="PTHR14097">
    <property type="entry name" value="OXIDOREDUCTASE HTATIP2"/>
    <property type="match status" value="1"/>
</dbReference>
<dbReference type="Proteomes" id="UP000269669">
    <property type="component" value="Unassembled WGS sequence"/>
</dbReference>
<evidence type="ECO:0000313" key="3">
    <source>
        <dbReference type="Proteomes" id="UP000269669"/>
    </source>
</evidence>
<protein>
    <submittedName>
        <fullName evidence="2">Putative NAD(P)-binding protein</fullName>
    </submittedName>
</protein>
<dbReference type="InterPro" id="IPR036291">
    <property type="entry name" value="NAD(P)-bd_dom_sf"/>
</dbReference>
<sequence>MNVRTIDQKRLVIVGATGMVGGYALRYALDQPAVGRVTSIGRRELGISHPKLHEVVHQDFADCSALAPALSDQDAAVFCMGTYTGAVPDAQLRAITVDYTIEFARVLRSSSPDAAFSFLSGSGADPTGRSRMAFARYKGEAENALHASGLPRLYVFRPAYIYPVEPRREPNFSYRFLRAIYPVFLALFPNQVIRADDLARAMVDVVVSGMGVAPSMVFENRDIRALIQSLDPQRGAPTKGRK</sequence>
<dbReference type="RefSeq" id="WP_125487284.1">
    <property type="nucleotide sequence ID" value="NZ_RSDW01000001.1"/>
</dbReference>
<accession>A0A3R9QKY2</accession>
<evidence type="ECO:0000313" key="2">
    <source>
        <dbReference type="EMBL" id="RSL19013.1"/>
    </source>
</evidence>
<keyword evidence="3" id="KW-1185">Reference proteome</keyword>
<reference evidence="2 3" key="1">
    <citation type="submission" date="2018-12" db="EMBL/GenBank/DDBJ databases">
        <title>Sequencing of bacterial isolates from soil warming experiment in Harvard Forest, Massachusetts, USA.</title>
        <authorList>
            <person name="Deangelis K."/>
        </authorList>
    </citation>
    <scope>NUCLEOTIDE SEQUENCE [LARGE SCALE GENOMIC DNA]</scope>
    <source>
        <strain evidence="2 3">EB153</strain>
    </source>
</reference>
<dbReference type="PANTHER" id="PTHR14097:SF8">
    <property type="entry name" value="NAD(P)-BINDING DOMAIN-CONTAINING PROTEIN"/>
    <property type="match status" value="1"/>
</dbReference>
<gene>
    <name evidence="2" type="ORF">EDE15_4626</name>
</gene>
<evidence type="ECO:0000259" key="1">
    <source>
        <dbReference type="Pfam" id="PF13460"/>
    </source>
</evidence>
<dbReference type="Pfam" id="PF13460">
    <property type="entry name" value="NAD_binding_10"/>
    <property type="match status" value="1"/>
</dbReference>
<comment type="caution">
    <text evidence="2">The sequence shown here is derived from an EMBL/GenBank/DDBJ whole genome shotgun (WGS) entry which is preliminary data.</text>
</comment>
<dbReference type="EMBL" id="RSDW01000001">
    <property type="protein sequence ID" value="RSL19013.1"/>
    <property type="molecule type" value="Genomic_DNA"/>
</dbReference>
<dbReference type="Gene3D" id="3.40.50.720">
    <property type="entry name" value="NAD(P)-binding Rossmann-like Domain"/>
    <property type="match status" value="1"/>
</dbReference>
<feature type="domain" description="NAD(P)-binding" evidence="1">
    <location>
        <begin position="15"/>
        <end position="161"/>
    </location>
</feature>
<dbReference type="OrthoDB" id="9798632at2"/>
<dbReference type="InterPro" id="IPR016040">
    <property type="entry name" value="NAD(P)-bd_dom"/>
</dbReference>
<dbReference type="AlphaFoldDB" id="A0A3R9QKY2"/>
<proteinExistence type="predicted"/>
<name>A0A3R9QKY2_9BACT</name>
<dbReference type="SUPFAM" id="SSF51735">
    <property type="entry name" value="NAD(P)-binding Rossmann-fold domains"/>
    <property type="match status" value="1"/>
</dbReference>
<organism evidence="2 3">
    <name type="scientific">Edaphobacter aggregans</name>
    <dbReference type="NCBI Taxonomy" id="570835"/>
    <lineage>
        <taxon>Bacteria</taxon>
        <taxon>Pseudomonadati</taxon>
        <taxon>Acidobacteriota</taxon>
        <taxon>Terriglobia</taxon>
        <taxon>Terriglobales</taxon>
        <taxon>Acidobacteriaceae</taxon>
        <taxon>Edaphobacter</taxon>
    </lineage>
</organism>